<dbReference type="EnsemblMetazoa" id="tetur22g00400.1">
    <property type="protein sequence ID" value="tetur22g00400.1"/>
    <property type="gene ID" value="tetur22g00400"/>
</dbReference>
<dbReference type="Proteomes" id="UP000015104">
    <property type="component" value="Unassembled WGS sequence"/>
</dbReference>
<evidence type="ECO:0000313" key="3">
    <source>
        <dbReference type="Proteomes" id="UP000015104"/>
    </source>
</evidence>
<name>T1KUL2_TETUR</name>
<protein>
    <submittedName>
        <fullName evidence="2">Uncharacterized protein</fullName>
    </submittedName>
</protein>
<evidence type="ECO:0000256" key="1">
    <source>
        <dbReference type="SAM" id="MobiDB-lite"/>
    </source>
</evidence>
<dbReference type="EMBL" id="CAEY01000573">
    <property type="status" value="NOT_ANNOTATED_CDS"/>
    <property type="molecule type" value="Genomic_DNA"/>
</dbReference>
<accession>T1KUL2</accession>
<dbReference type="AlphaFoldDB" id="T1KUL2"/>
<dbReference type="HOGENOM" id="CLU_1083077_0_0_1"/>
<reference evidence="2" key="2">
    <citation type="submission" date="2015-06" db="UniProtKB">
        <authorList>
            <consortium name="EnsemblMetazoa"/>
        </authorList>
    </citation>
    <scope>IDENTIFICATION</scope>
</reference>
<reference evidence="3" key="1">
    <citation type="submission" date="2011-08" db="EMBL/GenBank/DDBJ databases">
        <authorList>
            <person name="Rombauts S."/>
        </authorList>
    </citation>
    <scope>NUCLEOTIDE SEQUENCE</scope>
    <source>
        <strain evidence="3">London</strain>
    </source>
</reference>
<sequence length="257" mass="28314">MVSIDRFSSDPFFYQIGSGFLFLNFHFAKFGDLIQILLSDSYYISERFLLAMLSSGSINKIISGTHVTNPLFQILAINGLANDDSHYYCYLHDGTNLFIPCVVPNLPEISLTLLEISSFKLLPSLVTPQATLPDANSSDMSPVNLTASVPGVEQLLDNQNFSGQAGTSHDDEASVHSLPTNLNSASSSRSRCRSVSDFPINFVSASSYYSKKRKLSKTDKIYHIGELFSQSFWTIRGRVLSKGSLGTLTSTPGSHWF</sequence>
<evidence type="ECO:0000313" key="2">
    <source>
        <dbReference type="EnsemblMetazoa" id="tetur22g00400.1"/>
    </source>
</evidence>
<organism evidence="2 3">
    <name type="scientific">Tetranychus urticae</name>
    <name type="common">Two-spotted spider mite</name>
    <dbReference type="NCBI Taxonomy" id="32264"/>
    <lineage>
        <taxon>Eukaryota</taxon>
        <taxon>Metazoa</taxon>
        <taxon>Ecdysozoa</taxon>
        <taxon>Arthropoda</taxon>
        <taxon>Chelicerata</taxon>
        <taxon>Arachnida</taxon>
        <taxon>Acari</taxon>
        <taxon>Acariformes</taxon>
        <taxon>Trombidiformes</taxon>
        <taxon>Prostigmata</taxon>
        <taxon>Eleutherengona</taxon>
        <taxon>Raphignathae</taxon>
        <taxon>Tetranychoidea</taxon>
        <taxon>Tetranychidae</taxon>
        <taxon>Tetranychus</taxon>
    </lineage>
</organism>
<proteinExistence type="predicted"/>
<keyword evidence="3" id="KW-1185">Reference proteome</keyword>
<feature type="region of interest" description="Disordered" evidence="1">
    <location>
        <begin position="160"/>
        <end position="188"/>
    </location>
</feature>